<dbReference type="AlphaFoldDB" id="A0A839UFZ0"/>
<evidence type="ECO:0000259" key="1">
    <source>
        <dbReference type="Pfam" id="PF12680"/>
    </source>
</evidence>
<organism evidence="2 3">
    <name type="scientific">Phyllobacterium trifolii</name>
    <dbReference type="NCBI Taxonomy" id="300193"/>
    <lineage>
        <taxon>Bacteria</taxon>
        <taxon>Pseudomonadati</taxon>
        <taxon>Pseudomonadota</taxon>
        <taxon>Alphaproteobacteria</taxon>
        <taxon>Hyphomicrobiales</taxon>
        <taxon>Phyllobacteriaceae</taxon>
        <taxon>Phyllobacterium</taxon>
    </lineage>
</organism>
<dbReference type="SUPFAM" id="SSF54427">
    <property type="entry name" value="NTF2-like"/>
    <property type="match status" value="1"/>
</dbReference>
<dbReference type="EMBL" id="JACHXN010000022">
    <property type="protein sequence ID" value="MBB3148693.1"/>
    <property type="molecule type" value="Genomic_DNA"/>
</dbReference>
<dbReference type="InterPro" id="IPR037401">
    <property type="entry name" value="SnoaL-like"/>
</dbReference>
<dbReference type="Proteomes" id="UP000554520">
    <property type="component" value="Unassembled WGS sequence"/>
</dbReference>
<keyword evidence="2" id="KW-0413">Isomerase</keyword>
<evidence type="ECO:0000313" key="2">
    <source>
        <dbReference type="EMBL" id="MBB3148693.1"/>
    </source>
</evidence>
<comment type="caution">
    <text evidence="2">The sequence shown here is derived from an EMBL/GenBank/DDBJ whole genome shotgun (WGS) entry which is preliminary data.</text>
</comment>
<proteinExistence type="predicted"/>
<dbReference type="Gene3D" id="3.10.450.50">
    <property type="match status" value="1"/>
</dbReference>
<evidence type="ECO:0000313" key="3">
    <source>
        <dbReference type="Proteomes" id="UP000554520"/>
    </source>
</evidence>
<dbReference type="RefSeq" id="WP_112528274.1">
    <property type="nucleotide sequence ID" value="NZ_JACHXN010000022.1"/>
</dbReference>
<dbReference type="Pfam" id="PF12680">
    <property type="entry name" value="SnoaL_2"/>
    <property type="match status" value="1"/>
</dbReference>
<name>A0A839UFZ0_9HYPH</name>
<feature type="domain" description="SnoaL-like" evidence="1">
    <location>
        <begin position="8"/>
        <end position="116"/>
    </location>
</feature>
<accession>A0A839UFZ0</accession>
<protein>
    <submittedName>
        <fullName evidence="2">Ketosteroid isomerase-like protein</fullName>
    </submittedName>
</protein>
<gene>
    <name evidence="2" type="ORF">FHS21_005141</name>
</gene>
<sequence length="125" mass="14438">MDIRSTLKELCEAFNAHDLDRIMTFFSDDCVLEMPRGNDPWGSRFQGKQNVREALATRFEGLPDVHYGNDQHFVDTDTDTETGISKWTLTGTTPDGTRKEVRGCDFYTFRDGKVARKDSYWKMVE</sequence>
<reference evidence="2 3" key="1">
    <citation type="submission" date="2020-08" db="EMBL/GenBank/DDBJ databases">
        <title>Genomic Encyclopedia of Type Strains, Phase III (KMG-III): the genomes of soil and plant-associated and newly described type strains.</title>
        <authorList>
            <person name="Whitman W."/>
        </authorList>
    </citation>
    <scope>NUCLEOTIDE SEQUENCE [LARGE SCALE GENOMIC DNA]</scope>
    <source>
        <strain evidence="2 3">CECT 7015</strain>
    </source>
</reference>
<dbReference type="GO" id="GO:0016853">
    <property type="term" value="F:isomerase activity"/>
    <property type="evidence" value="ECO:0007669"/>
    <property type="project" value="UniProtKB-KW"/>
</dbReference>
<dbReference type="InterPro" id="IPR032710">
    <property type="entry name" value="NTF2-like_dom_sf"/>
</dbReference>
<keyword evidence="3" id="KW-1185">Reference proteome</keyword>